<keyword evidence="1" id="KW-0472">Membrane</keyword>
<comment type="caution">
    <text evidence="2">The sequence shown here is derived from an EMBL/GenBank/DDBJ whole genome shotgun (WGS) entry which is preliminary data.</text>
</comment>
<feature type="transmembrane region" description="Helical" evidence="1">
    <location>
        <begin position="38"/>
        <end position="55"/>
    </location>
</feature>
<dbReference type="Proteomes" id="UP000054874">
    <property type="component" value="Unassembled WGS sequence"/>
</dbReference>
<keyword evidence="1" id="KW-1133">Transmembrane helix</keyword>
<proteinExistence type="predicted"/>
<feature type="transmembrane region" description="Helical" evidence="1">
    <location>
        <begin position="67"/>
        <end position="86"/>
    </location>
</feature>
<evidence type="ECO:0000313" key="2">
    <source>
        <dbReference type="EMBL" id="KSV59711.1"/>
    </source>
</evidence>
<keyword evidence="3" id="KW-1185">Reference proteome</keyword>
<feature type="transmembrane region" description="Helical" evidence="1">
    <location>
        <begin position="12"/>
        <end position="32"/>
    </location>
</feature>
<sequence>MKFSLKKAIDIALIGIFTIDLLAVCKIIPLTGKRQYEMIWMWLIFLGITIFFSQIEQIQSWSWKKRCIIVIAWGSIFLFSFVVYKITAFNIEGNTSVITAHASDGEIKMTREEPVMSQVREILNYRGLKRTIFTKKEIIDENIKRIELHFIYDKKERILTLYQNGRILFENEDYHIGFFGKGKERDLFLEMEWYIEQFFGEESGSHLLAIYEDGTVIFDNREYANIPSAKEGKQLY</sequence>
<dbReference type="RefSeq" id="WP_058352039.1">
    <property type="nucleotide sequence ID" value="NZ_CABMMD010000101.1"/>
</dbReference>
<name>A0A0V8QGM0_9FIRM</name>
<protein>
    <submittedName>
        <fullName evidence="2">Uncharacterized protein</fullName>
    </submittedName>
</protein>
<accession>A0A0V8QGM0</accession>
<dbReference type="AlphaFoldDB" id="A0A0V8QGM0"/>
<gene>
    <name evidence="2" type="ORF">ASU35_08135</name>
</gene>
<keyword evidence="1" id="KW-0812">Transmembrane</keyword>
<dbReference type="EMBL" id="LNAM01000101">
    <property type="protein sequence ID" value="KSV59711.1"/>
    <property type="molecule type" value="Genomic_DNA"/>
</dbReference>
<dbReference type="STRING" id="290052.ASU35_08135"/>
<evidence type="ECO:0000256" key="1">
    <source>
        <dbReference type="SAM" id="Phobius"/>
    </source>
</evidence>
<organism evidence="2 3">
    <name type="scientific">Acetivibrio ethanolgignens</name>
    <dbReference type="NCBI Taxonomy" id="290052"/>
    <lineage>
        <taxon>Bacteria</taxon>
        <taxon>Bacillati</taxon>
        <taxon>Bacillota</taxon>
        <taxon>Clostridia</taxon>
        <taxon>Eubacteriales</taxon>
        <taxon>Oscillospiraceae</taxon>
        <taxon>Acetivibrio</taxon>
    </lineage>
</organism>
<reference evidence="2 3" key="1">
    <citation type="submission" date="2015-11" db="EMBL/GenBank/DDBJ databases">
        <title>Butyribacter intestini gen. nov., sp. nov., a butyric acid-producing bacterium of the family Lachnospiraceae isolated from the human faeces.</title>
        <authorList>
            <person name="Zou Y."/>
            <person name="Xue W."/>
            <person name="Luo G."/>
            <person name="Lv M."/>
        </authorList>
    </citation>
    <scope>NUCLEOTIDE SEQUENCE [LARGE SCALE GENOMIC DNA]</scope>
    <source>
        <strain evidence="2 3">ACET-33324</strain>
    </source>
</reference>
<evidence type="ECO:0000313" key="3">
    <source>
        <dbReference type="Proteomes" id="UP000054874"/>
    </source>
</evidence>